<dbReference type="InterPro" id="IPR044016">
    <property type="entry name" value="Big_13"/>
</dbReference>
<dbReference type="Pfam" id="PF19077">
    <property type="entry name" value="Big_13"/>
    <property type="match status" value="4"/>
</dbReference>
<feature type="region of interest" description="Disordered" evidence="1">
    <location>
        <begin position="24"/>
        <end position="45"/>
    </location>
</feature>
<dbReference type="NCBIfam" id="NF033510">
    <property type="entry name" value="Ca_tandemer"/>
    <property type="match status" value="4"/>
</dbReference>
<dbReference type="Gene3D" id="3.30.420.430">
    <property type="match status" value="5"/>
</dbReference>
<feature type="domain" description="Bacterial Ig-like" evidence="2">
    <location>
        <begin position="370"/>
        <end position="459"/>
    </location>
</feature>
<feature type="region of interest" description="Disordered" evidence="1">
    <location>
        <begin position="245"/>
        <end position="310"/>
    </location>
</feature>
<feature type="domain" description="Bacterial Ig-like" evidence="2">
    <location>
        <begin position="278"/>
        <end position="356"/>
    </location>
</feature>
<evidence type="ECO:0000313" key="3">
    <source>
        <dbReference type="EMBL" id="VTR32957.1"/>
    </source>
</evidence>
<dbReference type="AlphaFoldDB" id="A0A4U9UJR7"/>
<reference evidence="3" key="1">
    <citation type="submission" date="2019-05" db="EMBL/GenBank/DDBJ databases">
        <authorList>
            <consortium name="Pathogen Informatics"/>
        </authorList>
    </citation>
    <scope>NUCLEOTIDE SEQUENCE [LARGE SCALE GENOMIC DNA]</scope>
    <source>
        <strain evidence="3">NCTC12965</strain>
    </source>
</reference>
<evidence type="ECO:0000259" key="2">
    <source>
        <dbReference type="Pfam" id="PF19077"/>
    </source>
</evidence>
<accession>A0A4U9UJR7</accession>
<sequence>MSEGNHAISATVITAAGGESQATPVFDFNIDSTPPGKPGNDGDTGIGSVIDDVGVVQGPIANGGTTDDTTPTFNGKGEPGDTIHIFDNDELLGSVEVQPDGDWSFTPPSLSEGEHEITVIIEDPAGNQSEASDPWVVIVDTTPPDAPTIGSIYDDAGSKQGYLQPGDMTDDTTPTLKGQAEAGAKVEIYDHGQKIGETTANVEGNWEFTPGSELAEGEHSFTTRAIDAAGNASELSQPWELVIDNTPPDQPGTGGNGPGISEIIDNEGPIQGPIAKGDTTDDTTPTLNGKGEPGDTIIITDNGDKIGETTVNKDGEWEFTPDTELSEGEHEIAVIIEDPAGNQSKPSDPWIVIVDTTPPDAPTIGSIYDDAGSKQGYLQPGDVTDDTTPTLKGQAEAGAKVEIYDNGQKIGEVTAGPDGNWAFTSKSELAEGEHSFTVRATDAAGNASELSQPWELVIDMAPSKQPGKPVIDAVIDDVGPVTGELVSGDVTDDRRPEISGSTEPGVAVIVYDRGVENRPYSS</sequence>
<protein>
    <submittedName>
        <fullName evidence="3">Putative fimbrial outer membrane usher protein</fullName>
    </submittedName>
</protein>
<evidence type="ECO:0000256" key="1">
    <source>
        <dbReference type="SAM" id="MobiDB-lite"/>
    </source>
</evidence>
<feature type="domain" description="Bacterial Ig-like" evidence="2">
    <location>
        <begin position="155"/>
        <end position="244"/>
    </location>
</feature>
<dbReference type="EMBL" id="CABEEZ010000072">
    <property type="protein sequence ID" value="VTR32957.1"/>
    <property type="molecule type" value="Genomic_DNA"/>
</dbReference>
<gene>
    <name evidence="3" type="ORF">NCTC12965_03427</name>
</gene>
<organism evidence="3">
    <name type="scientific">Serratia fonticola</name>
    <dbReference type="NCBI Taxonomy" id="47917"/>
    <lineage>
        <taxon>Bacteria</taxon>
        <taxon>Pseudomonadati</taxon>
        <taxon>Pseudomonadota</taxon>
        <taxon>Gammaproteobacteria</taxon>
        <taxon>Enterobacterales</taxon>
        <taxon>Yersiniaceae</taxon>
        <taxon>Serratia</taxon>
    </lineage>
</organism>
<proteinExistence type="predicted"/>
<feature type="domain" description="Bacterial Ig-like" evidence="2">
    <location>
        <begin position="63"/>
        <end position="141"/>
    </location>
</feature>
<name>A0A4U9UJR7_SERFO</name>